<sequence>MTKTKTFATVSNLPLEVQTKIFFEVSGTQLVSVFGVLPTSSSAQYKSVGTLSFIHYTHYYLFNHCDDVCSGICSNPTQLYDPVVNAKCAAKVLAAQGYNTWDLCDLLKTN</sequence>
<dbReference type="AlphaFoldDB" id="F4Q6C2"/>
<evidence type="ECO:0000313" key="1">
    <source>
        <dbReference type="EMBL" id="EGG16432.1"/>
    </source>
</evidence>
<dbReference type="KEGG" id="dfa:DFA_08970"/>
<accession>F4Q6C2</accession>
<proteinExistence type="predicted"/>
<protein>
    <submittedName>
        <fullName evidence="1">Uncharacterized protein</fullName>
    </submittedName>
</protein>
<organism evidence="1 2">
    <name type="scientific">Cavenderia fasciculata</name>
    <name type="common">Slime mold</name>
    <name type="synonym">Dictyostelium fasciculatum</name>
    <dbReference type="NCBI Taxonomy" id="261658"/>
    <lineage>
        <taxon>Eukaryota</taxon>
        <taxon>Amoebozoa</taxon>
        <taxon>Evosea</taxon>
        <taxon>Eumycetozoa</taxon>
        <taxon>Dictyostelia</taxon>
        <taxon>Acytosteliales</taxon>
        <taxon>Cavenderiaceae</taxon>
        <taxon>Cavenderia</taxon>
    </lineage>
</organism>
<reference evidence="2" key="1">
    <citation type="journal article" date="2011" name="Genome Res.">
        <title>Phylogeny-wide analysis of social amoeba genomes highlights ancient origins for complex intercellular communication.</title>
        <authorList>
            <person name="Heidel A.J."/>
            <person name="Lawal H.M."/>
            <person name="Felder M."/>
            <person name="Schilde C."/>
            <person name="Helps N.R."/>
            <person name="Tunggal B."/>
            <person name="Rivero F."/>
            <person name="John U."/>
            <person name="Schleicher M."/>
            <person name="Eichinger L."/>
            <person name="Platzer M."/>
            <person name="Noegel A.A."/>
            <person name="Schaap P."/>
            <person name="Gloeckner G."/>
        </authorList>
    </citation>
    <scope>NUCLEOTIDE SEQUENCE [LARGE SCALE GENOMIC DNA]</scope>
    <source>
        <strain evidence="2">SH3</strain>
    </source>
</reference>
<evidence type="ECO:0000313" key="2">
    <source>
        <dbReference type="Proteomes" id="UP000007797"/>
    </source>
</evidence>
<name>F4Q6C2_CACFS</name>
<keyword evidence="2" id="KW-1185">Reference proteome</keyword>
<dbReference type="RefSeq" id="XP_004354832.1">
    <property type="nucleotide sequence ID" value="XM_004354780.1"/>
</dbReference>
<dbReference type="Proteomes" id="UP000007797">
    <property type="component" value="Unassembled WGS sequence"/>
</dbReference>
<gene>
    <name evidence="1" type="ORF">DFA_08970</name>
</gene>
<dbReference type="GeneID" id="14868500"/>
<dbReference type="EMBL" id="GL883023">
    <property type="protein sequence ID" value="EGG16432.1"/>
    <property type="molecule type" value="Genomic_DNA"/>
</dbReference>